<name>A0A2V3HTB2_9ARCH</name>
<evidence type="ECO:0000313" key="5">
    <source>
        <dbReference type="Proteomes" id="UP000248161"/>
    </source>
</evidence>
<evidence type="ECO:0000259" key="2">
    <source>
        <dbReference type="SMART" id="SM00849"/>
    </source>
</evidence>
<dbReference type="SUPFAM" id="SSF56281">
    <property type="entry name" value="Metallo-hydrolase/oxidoreductase"/>
    <property type="match status" value="1"/>
</dbReference>
<dbReference type="InterPro" id="IPR022712">
    <property type="entry name" value="Beta_Casp"/>
</dbReference>
<dbReference type="InterPro" id="IPR015869">
    <property type="entry name" value="Transcrpt_antiterm_NusG_bac_CS"/>
</dbReference>
<dbReference type="Gene3D" id="3.40.50.10890">
    <property type="match status" value="1"/>
</dbReference>
<feature type="domain" description="Beta-Casp" evidence="3">
    <location>
        <begin position="179"/>
        <end position="288"/>
    </location>
</feature>
<gene>
    <name evidence="4" type="ORF">CXX69_00070</name>
</gene>
<dbReference type="InterPro" id="IPR036866">
    <property type="entry name" value="RibonucZ/Hydroxyglut_hydro"/>
</dbReference>
<dbReference type="InterPro" id="IPR011108">
    <property type="entry name" value="RMMBL"/>
</dbReference>
<dbReference type="GO" id="GO:0016787">
    <property type="term" value="F:hydrolase activity"/>
    <property type="evidence" value="ECO:0007669"/>
    <property type="project" value="UniProtKB-KW"/>
</dbReference>
<dbReference type="EMBL" id="PSPG01000001">
    <property type="protein sequence ID" value="PXF22378.1"/>
    <property type="molecule type" value="Genomic_DNA"/>
</dbReference>
<dbReference type="Pfam" id="PF07521">
    <property type="entry name" value="RMMBL"/>
    <property type="match status" value="1"/>
</dbReference>
<accession>A0A2V3HTB2</accession>
<sequence length="368" mass="41645">MEHAIMTHSHIDHIGMAPWLVGHHGVTLHGSRLTAKLSEIMWRDTYKVSSIEGYPLAWDRRDLDEALGSWETHELGEWFEIGAWRCRFHRAGHIPGAVMVEIETPELRVLWSGDMDTRSTPNTLGARPVVCDVLFLEGTYGGREHPPRAEEESRFVRKIQSIVDRGGVAMVPAFASGRGQDILRILHREAPHLEVHYDGMGTRVTLDWMEHPDFIREAAGLHKTWRWCRRVSSKSDRKKALDADVIVTTSGMLDGGPVIWYLNRLRHSSANGILLTGYQAEGSGGRMLLERRKLRIFGRITPVELEVDQFTLSNHAGHSELCSFARDCAPKHLVIFHADQEAREALSEEIAQEMKVHLPVNGTELRLS</sequence>
<dbReference type="Gene3D" id="3.60.15.10">
    <property type="entry name" value="Ribonuclease Z/Hydroxyacylglutathione hydrolase-like"/>
    <property type="match status" value="1"/>
</dbReference>
<dbReference type="Pfam" id="PF00753">
    <property type="entry name" value="Lactamase_B"/>
    <property type="match status" value="1"/>
</dbReference>
<dbReference type="PANTHER" id="PTHR11203">
    <property type="entry name" value="CLEAVAGE AND POLYADENYLATION SPECIFICITY FACTOR FAMILY MEMBER"/>
    <property type="match status" value="1"/>
</dbReference>
<dbReference type="InterPro" id="IPR001279">
    <property type="entry name" value="Metallo-B-lactamas"/>
</dbReference>
<keyword evidence="1 4" id="KW-0378">Hydrolase</keyword>
<dbReference type="PANTHER" id="PTHR11203:SF52">
    <property type="entry name" value="MRNA 3-END PROCESSING FACTOR"/>
    <property type="match status" value="1"/>
</dbReference>
<dbReference type="InterPro" id="IPR050698">
    <property type="entry name" value="MBL"/>
</dbReference>
<dbReference type="SMART" id="SM00849">
    <property type="entry name" value="Lactamase_B"/>
    <property type="match status" value="1"/>
</dbReference>
<reference evidence="4 5" key="1">
    <citation type="journal article" date="2015" name="Nat. Commun.">
        <title>Genomic and transcriptomic evidence for scavenging of diverse organic compounds by widespread deep-sea archaea.</title>
        <authorList>
            <person name="Li M."/>
            <person name="Baker B.J."/>
            <person name="Anantharaman K."/>
            <person name="Jain S."/>
            <person name="Breier J.A."/>
            <person name="Dick G.J."/>
        </authorList>
    </citation>
    <scope>NUCLEOTIDE SEQUENCE [LARGE SCALE GENOMIC DNA]</scope>
    <source>
        <strain evidence="4">Cayman_51_deep</strain>
    </source>
</reference>
<dbReference type="Pfam" id="PF10996">
    <property type="entry name" value="Beta-Casp"/>
    <property type="match status" value="1"/>
</dbReference>
<evidence type="ECO:0000259" key="3">
    <source>
        <dbReference type="SMART" id="SM01027"/>
    </source>
</evidence>
<dbReference type="AlphaFoldDB" id="A0A2V3HTB2"/>
<feature type="domain" description="Metallo-beta-lactamase" evidence="2">
    <location>
        <begin position="2"/>
        <end position="174"/>
    </location>
</feature>
<evidence type="ECO:0000313" key="4">
    <source>
        <dbReference type="EMBL" id="PXF22378.1"/>
    </source>
</evidence>
<comment type="caution">
    <text evidence="4">The sequence shown here is derived from an EMBL/GenBank/DDBJ whole genome shotgun (WGS) entry which is preliminary data.</text>
</comment>
<evidence type="ECO:0000256" key="1">
    <source>
        <dbReference type="ARBA" id="ARBA00022801"/>
    </source>
</evidence>
<dbReference type="PROSITE" id="PS01014">
    <property type="entry name" value="NUSG"/>
    <property type="match status" value="1"/>
</dbReference>
<protein>
    <submittedName>
        <fullName evidence="4">MBL fold metallo-hydrolase</fullName>
    </submittedName>
</protein>
<organism evidence="4 5">
    <name type="scientific">Candidatus Thalassarchaeum betae</name>
    <dbReference type="NCBI Taxonomy" id="2599289"/>
    <lineage>
        <taxon>Archaea</taxon>
        <taxon>Methanobacteriati</taxon>
        <taxon>Thermoplasmatota</taxon>
        <taxon>Candidatus Poseidoniia</taxon>
        <taxon>Candidatus Poseidoniales</taxon>
        <taxon>Candidatus Thalassarchaeaceae</taxon>
        <taxon>Candidatus Thalassarchaeum</taxon>
    </lineage>
</organism>
<dbReference type="SMART" id="SM01027">
    <property type="entry name" value="Beta-Casp"/>
    <property type="match status" value="1"/>
</dbReference>
<dbReference type="Proteomes" id="UP000248161">
    <property type="component" value="Unassembled WGS sequence"/>
</dbReference>
<proteinExistence type="predicted"/>
<dbReference type="GO" id="GO:0004521">
    <property type="term" value="F:RNA endonuclease activity"/>
    <property type="evidence" value="ECO:0007669"/>
    <property type="project" value="TreeGrafter"/>
</dbReference>